<dbReference type="EMBL" id="JAAATW010000007">
    <property type="protein sequence ID" value="NBE09581.1"/>
    <property type="molecule type" value="Genomic_DNA"/>
</dbReference>
<reference evidence="2" key="1">
    <citation type="submission" date="2020-01" db="EMBL/GenBank/DDBJ databases">
        <title>Sphingomonas sp. strain CSW-10.</title>
        <authorList>
            <person name="Chen W.-M."/>
        </authorList>
    </citation>
    <scope>NUCLEOTIDE SEQUENCE [LARGE SCALE GENOMIC DNA]</scope>
    <source>
        <strain evidence="2">CCP-1</strain>
    </source>
</reference>
<gene>
    <name evidence="1" type="ORF">GU920_18725</name>
</gene>
<evidence type="ECO:0000313" key="1">
    <source>
        <dbReference type="EMBL" id="NBE09581.1"/>
    </source>
</evidence>
<dbReference type="Proteomes" id="UP001517376">
    <property type="component" value="Unassembled WGS sequence"/>
</dbReference>
<organism evidence="1 2">
    <name type="scientific">Paragemmobacter ruber</name>
    <dbReference type="NCBI Taxonomy" id="1985673"/>
    <lineage>
        <taxon>Bacteria</taxon>
        <taxon>Pseudomonadati</taxon>
        <taxon>Pseudomonadota</taxon>
        <taxon>Alphaproteobacteria</taxon>
        <taxon>Rhodobacterales</taxon>
        <taxon>Paracoccaceae</taxon>
        <taxon>Paragemmobacter</taxon>
    </lineage>
</organism>
<proteinExistence type="predicted"/>
<sequence length="105" mass="11924">MAKLPTASSSMFFGNFPLVAEVALEAVFNDQVDIALFRSLGEVAAENRYSVDEMNEGWAAVYLCHTLKHPFKQDLRRCPRNWLYELGFSERIACCRAAKEFSAVR</sequence>
<comment type="caution">
    <text evidence="1">The sequence shown here is derived from an EMBL/GenBank/DDBJ whole genome shotgun (WGS) entry which is preliminary data.</text>
</comment>
<protein>
    <submittedName>
        <fullName evidence="1">Uncharacterized protein</fullName>
    </submittedName>
</protein>
<accession>A0ABW9YBP0</accession>
<evidence type="ECO:0000313" key="2">
    <source>
        <dbReference type="Proteomes" id="UP001517376"/>
    </source>
</evidence>
<keyword evidence="2" id="KW-1185">Reference proteome</keyword>
<name>A0ABW9YBP0_9RHOB</name>